<comment type="caution">
    <text evidence="2">The sequence shown here is derived from an EMBL/GenBank/DDBJ whole genome shotgun (WGS) entry which is preliminary data.</text>
</comment>
<protein>
    <submittedName>
        <fullName evidence="2">DUF4194 domain-containing protein</fullName>
    </submittedName>
</protein>
<evidence type="ECO:0000313" key="3">
    <source>
        <dbReference type="Proteomes" id="UP000823910"/>
    </source>
</evidence>
<dbReference type="EMBL" id="DWWT01000022">
    <property type="protein sequence ID" value="HJC05582.1"/>
    <property type="molecule type" value="Genomic_DNA"/>
</dbReference>
<evidence type="ECO:0000256" key="1">
    <source>
        <dbReference type="SAM" id="MobiDB-lite"/>
    </source>
</evidence>
<name>A0A9D2N0C4_9FIRM</name>
<evidence type="ECO:0000313" key="2">
    <source>
        <dbReference type="EMBL" id="HJC05582.1"/>
    </source>
</evidence>
<dbReference type="Pfam" id="PF13835">
    <property type="entry name" value="DUF4194"/>
    <property type="match status" value="1"/>
</dbReference>
<reference evidence="2" key="2">
    <citation type="submission" date="2021-04" db="EMBL/GenBank/DDBJ databases">
        <authorList>
            <person name="Gilroy R."/>
        </authorList>
    </citation>
    <scope>NUCLEOTIDE SEQUENCE</scope>
    <source>
        <strain evidence="2">CHK180-15479</strain>
    </source>
</reference>
<feature type="compositionally biased region" description="Acidic residues" evidence="1">
    <location>
        <begin position="196"/>
        <end position="208"/>
    </location>
</feature>
<gene>
    <name evidence="2" type="ORF">H9704_05430</name>
</gene>
<accession>A0A9D2N0C4</accession>
<sequence length="214" mass="24495">MIDYYEQLSQEEQEKVRESIQTLYRQTFLLEKKYDKKTGRYRLNQEYYQCTGHLEFIRAYFAVMGIDVIENSSVGVIYIRGEQVVGEKLPKLATLYILVLKLIYDEQMMTASNSVNAVTSLGAVHEKLAVYRLLKKQPSPTEIRRSLSLLKRYQMIEPLDSLDGIEGPVQMVIYPAIQVVLMGDDARELIGTYSEGDTEDEESDESNEPGESGL</sequence>
<dbReference type="AlphaFoldDB" id="A0A9D2N0C4"/>
<proteinExistence type="predicted"/>
<organism evidence="2 3">
    <name type="scientific">Candidatus Enterocloster excrementipullorum</name>
    <dbReference type="NCBI Taxonomy" id="2838559"/>
    <lineage>
        <taxon>Bacteria</taxon>
        <taxon>Bacillati</taxon>
        <taxon>Bacillota</taxon>
        <taxon>Clostridia</taxon>
        <taxon>Lachnospirales</taxon>
        <taxon>Lachnospiraceae</taxon>
        <taxon>Enterocloster</taxon>
    </lineage>
</organism>
<dbReference type="InterPro" id="IPR025449">
    <property type="entry name" value="JetB"/>
</dbReference>
<dbReference type="Proteomes" id="UP000823910">
    <property type="component" value="Unassembled WGS sequence"/>
</dbReference>
<reference evidence="2" key="1">
    <citation type="journal article" date="2021" name="PeerJ">
        <title>Extensive microbial diversity within the chicken gut microbiome revealed by metagenomics and culture.</title>
        <authorList>
            <person name="Gilroy R."/>
            <person name="Ravi A."/>
            <person name="Getino M."/>
            <person name="Pursley I."/>
            <person name="Horton D.L."/>
            <person name="Alikhan N.F."/>
            <person name="Baker D."/>
            <person name="Gharbi K."/>
            <person name="Hall N."/>
            <person name="Watson M."/>
            <person name="Adriaenssens E.M."/>
            <person name="Foster-Nyarko E."/>
            <person name="Jarju S."/>
            <person name="Secka A."/>
            <person name="Antonio M."/>
            <person name="Oren A."/>
            <person name="Chaudhuri R.R."/>
            <person name="La Ragione R."/>
            <person name="Hildebrand F."/>
            <person name="Pallen M.J."/>
        </authorList>
    </citation>
    <scope>NUCLEOTIDE SEQUENCE</scope>
    <source>
        <strain evidence="2">CHK180-15479</strain>
    </source>
</reference>
<feature type="region of interest" description="Disordered" evidence="1">
    <location>
        <begin position="193"/>
        <end position="214"/>
    </location>
</feature>